<name>A0A9X1QH78_9BACT</name>
<organism evidence="1 2">
    <name type="scientific">Dyadobacter chenhuakuii</name>
    <dbReference type="NCBI Taxonomy" id="2909339"/>
    <lineage>
        <taxon>Bacteria</taxon>
        <taxon>Pseudomonadati</taxon>
        <taxon>Bacteroidota</taxon>
        <taxon>Cytophagia</taxon>
        <taxon>Cytophagales</taxon>
        <taxon>Spirosomataceae</taxon>
        <taxon>Dyadobacter</taxon>
    </lineage>
</organism>
<accession>A0A9X1QH78</accession>
<comment type="caution">
    <text evidence="1">The sequence shown here is derived from an EMBL/GenBank/DDBJ whole genome shotgun (WGS) entry which is preliminary data.</text>
</comment>
<dbReference type="EMBL" id="JAKFFV010000014">
    <property type="protein sequence ID" value="MCF2501036.1"/>
    <property type="molecule type" value="Genomic_DNA"/>
</dbReference>
<gene>
    <name evidence="1" type="ORF">L0661_22125</name>
</gene>
<dbReference type="AlphaFoldDB" id="A0A9X1QH78"/>
<evidence type="ECO:0000313" key="2">
    <source>
        <dbReference type="Proteomes" id="UP001139411"/>
    </source>
</evidence>
<dbReference type="RefSeq" id="WP_235179309.1">
    <property type="nucleotide sequence ID" value="NZ_JAKFFV010000014.1"/>
</dbReference>
<protein>
    <submittedName>
        <fullName evidence="1">Uncharacterized protein</fullName>
    </submittedName>
</protein>
<evidence type="ECO:0000313" key="1">
    <source>
        <dbReference type="EMBL" id="MCF2501036.1"/>
    </source>
</evidence>
<reference evidence="1" key="1">
    <citation type="submission" date="2022-01" db="EMBL/GenBank/DDBJ databases">
        <title>Novel species in genus Dyadobacter.</title>
        <authorList>
            <person name="Ma C."/>
        </authorList>
    </citation>
    <scope>NUCLEOTIDE SEQUENCE</scope>
    <source>
        <strain evidence="1">CY357</strain>
    </source>
</reference>
<proteinExistence type="predicted"/>
<dbReference type="Proteomes" id="UP001139411">
    <property type="component" value="Unassembled WGS sequence"/>
</dbReference>
<sequence length="74" mass="8198">MAEEAARHIGTSNVSSNGRGGVFNSEYFVEIIPNEKNGDYHPLARIRKNMKEEVLEPLEKTLARITNVPKSGSV</sequence>